<feature type="region of interest" description="Disordered" evidence="4">
    <location>
        <begin position="956"/>
        <end position="975"/>
    </location>
</feature>
<dbReference type="Pfam" id="PF23770">
    <property type="entry name" value="Beta-prop_RIG_1st"/>
    <property type="match status" value="1"/>
</dbReference>
<dbReference type="InterPro" id="IPR001680">
    <property type="entry name" value="WD40_rpt"/>
</dbReference>
<evidence type="ECO:0000256" key="1">
    <source>
        <dbReference type="ARBA" id="ARBA00022574"/>
    </source>
</evidence>
<dbReference type="InterPro" id="IPR056421">
    <property type="entry name" value="TPR_GEMI5"/>
</dbReference>
<dbReference type="InterPro" id="IPR056424">
    <property type="entry name" value="Beta-prop_GEMI5_2nd"/>
</dbReference>
<evidence type="ECO:0000259" key="6">
    <source>
        <dbReference type="Pfam" id="PF23774"/>
    </source>
</evidence>
<evidence type="ECO:0000259" key="7">
    <source>
        <dbReference type="Pfam" id="PF23775"/>
    </source>
</evidence>
<feature type="domain" description="Gem-associated protein 5 TPR" evidence="6">
    <location>
        <begin position="1046"/>
        <end position="1245"/>
    </location>
</feature>
<dbReference type="GO" id="GO:0005634">
    <property type="term" value="C:nucleus"/>
    <property type="evidence" value="ECO:0007669"/>
    <property type="project" value="TreeGrafter"/>
</dbReference>
<organism evidence="8">
    <name type="scientific">Photinus pyralis</name>
    <name type="common">Common eastern firefly</name>
    <name type="synonym">Lampyris pyralis</name>
    <dbReference type="NCBI Taxonomy" id="7054"/>
    <lineage>
        <taxon>Eukaryota</taxon>
        <taxon>Metazoa</taxon>
        <taxon>Ecdysozoa</taxon>
        <taxon>Arthropoda</taxon>
        <taxon>Hexapoda</taxon>
        <taxon>Insecta</taxon>
        <taxon>Pterygota</taxon>
        <taxon>Neoptera</taxon>
        <taxon>Endopterygota</taxon>
        <taxon>Coleoptera</taxon>
        <taxon>Polyphaga</taxon>
        <taxon>Elateriformia</taxon>
        <taxon>Elateroidea</taxon>
        <taxon>Lampyridae</taxon>
        <taxon>Lampyrinae</taxon>
        <taxon>Photinus</taxon>
    </lineage>
</organism>
<feature type="repeat" description="WD" evidence="3">
    <location>
        <begin position="871"/>
        <end position="913"/>
    </location>
</feature>
<dbReference type="GO" id="GO:0032797">
    <property type="term" value="C:SMN complex"/>
    <property type="evidence" value="ECO:0007669"/>
    <property type="project" value="TreeGrafter"/>
</dbReference>
<dbReference type="Pfam" id="PF23774">
    <property type="entry name" value="TPR_GEMI5"/>
    <property type="match status" value="1"/>
</dbReference>
<dbReference type="InterPro" id="IPR036322">
    <property type="entry name" value="WD40_repeat_dom_sf"/>
</dbReference>
<dbReference type="InterPro" id="IPR052640">
    <property type="entry name" value="Gemin-5"/>
</dbReference>
<evidence type="ECO:0000256" key="3">
    <source>
        <dbReference type="PROSITE-ProRule" id="PRU00221"/>
    </source>
</evidence>
<evidence type="ECO:0000256" key="2">
    <source>
        <dbReference type="ARBA" id="ARBA00022737"/>
    </source>
</evidence>
<dbReference type="PROSITE" id="PS50294">
    <property type="entry name" value="WD_REPEATS_REGION"/>
    <property type="match status" value="1"/>
</dbReference>
<dbReference type="InterPro" id="IPR015943">
    <property type="entry name" value="WD40/YVTN_repeat-like_dom_sf"/>
</dbReference>
<protein>
    <submittedName>
        <fullName evidence="8">Uncharacterized protein</fullName>
    </submittedName>
</protein>
<keyword evidence="1 3" id="KW-0853">WD repeat</keyword>
<dbReference type="PROSITE" id="PS50082">
    <property type="entry name" value="WD_REPEATS_2"/>
    <property type="match status" value="1"/>
</dbReference>
<sequence length="1302" mass="144079">MNKLVIPPSPNWFANNVLACASDNTVVYGSRNEIVVIKPAPPEEPADVQVLSGIHSTRVTFVSLNTNWGNPNKWAVSVAEDNVVQLLDIATCTPKISHVGHKTHPHRLIGAVFCGEDKVVSVSEHGIIIVWKLSTNSLTPIHTMKGMYVKVSTLSSCPHAPWIVAFGLKKGGIIVMDMKKMGKVLFKIHAHDDEVISLSWCPTPFNIFPKNIRKITVVKEVSSSSEANLSKIKEPAHDTESTEISVTTDESTVTNQIPPIDSESIETEAFCLGNHESLEDEDPIINTSADEITEIKNVEVENVQQSHGASETVIKVDKEEECVKESTESSNDCKHVQSEPENIETDCDSKISHDLLLSTNDNESCKLATPTNSPRTGDIIKIDIVSDVLLQEKVEDNFLEDSSTLCQLAATCEDTPLRKCTVAIDSDQNSFSQERPEDQPTDIQFGNENSNSINEESTVIDSSLPERVDDLSLKTATEPELSAPKQEFLLASYARGSRSIKIWRAGSNGLLQTEVFPPNQPYPKRSNKYHHDKAWLSVCWVTPTQLLSSSSKGQLLLWELNEVKEGTSGKRNYHYRVIHADHSKYVFCIAAPVRNYPPIDASGGAGDMGELNAWTIGNDRFILNTSLGTGFSNLVTYSTTGGAVTCLVPSSITPSRIACGFSDGNHKMWDLSQPHLQRVILNPIFDKHTIKVTSFAWHPTKEDCLAYGTIDGYIGLIDASSLSKNFTQLVQSSAATVCHLQWGPLDTDTIGLYTVANGKLVVYNVKHPLHEPAAIEFDVDYNLTSFSWKPDYSIIAIATKNFELLLYSNKFKLLNTFLLQSKIVRCLAWHPSDTTEKNWLAISSNQVIVYDCTEKDTEGSSKYDKCAIAIFSQHKGTVQCLSWSPHQSGILASACDDGSALVWNVKSQTLLHACHCYSDVLSSVVWSPFDADYLITGGKACTIRIWKLSENPPVLRPEKPSANPALTLNGDKDDTTENSIVAKTESKPRRTTKQFLNGIARIHNVNNHSELLQNCLTLFSLRSRSSDNVKSYKHELDKESEFNVGNLFGDKDGIAKILLLERENHLNRTTPLSLESVSLWEGNIDETIKNAIKCGSLNPWLIGIAPMVSHSLWQQACESYAKQLLNSANNKPVEASFYYLACHKVEEAIEALCSGSYYREALILAKTRLSNSDPIINNVIERWAKYAASVGCYEVAAQCYLALDKLEEATKVLFRRTDIPTLEFCVTLAKESGNEDMLHATLFRLNSFKSEFSDKVEDPAPPLPTRLEAESSHISCDIKIAEMAENKTENGDEITSDNTIVA</sequence>
<dbReference type="PANTHER" id="PTHR46362">
    <property type="entry name" value="GEM-ASSOCIATED PROTEIN 5"/>
    <property type="match status" value="1"/>
</dbReference>
<dbReference type="PANTHER" id="PTHR46362:SF1">
    <property type="entry name" value="GEM-ASSOCIATED PROTEIN 5"/>
    <property type="match status" value="1"/>
</dbReference>
<dbReference type="Gene3D" id="2.130.10.10">
    <property type="entry name" value="YVTN repeat-like/Quinoprotein amine dehydrogenase"/>
    <property type="match status" value="3"/>
</dbReference>
<evidence type="ECO:0000259" key="5">
    <source>
        <dbReference type="Pfam" id="PF23770"/>
    </source>
</evidence>
<feature type="domain" description="Gem-associated protein 5 first beta-propeller" evidence="5">
    <location>
        <begin position="23"/>
        <end position="206"/>
    </location>
</feature>
<evidence type="ECO:0000256" key="4">
    <source>
        <dbReference type="SAM" id="MobiDB-lite"/>
    </source>
</evidence>
<feature type="compositionally biased region" description="Polar residues" evidence="4">
    <location>
        <begin position="242"/>
        <end position="257"/>
    </location>
</feature>
<dbReference type="GO" id="GO:0003730">
    <property type="term" value="F:mRNA 3'-UTR binding"/>
    <property type="evidence" value="ECO:0007669"/>
    <property type="project" value="TreeGrafter"/>
</dbReference>
<feature type="domain" description="Gem-associated protein 5 second beta-propeller" evidence="7">
    <location>
        <begin position="655"/>
        <end position="939"/>
    </location>
</feature>
<accession>A0A1Y1ML03</accession>
<dbReference type="InterPro" id="IPR019775">
    <property type="entry name" value="WD40_repeat_CS"/>
</dbReference>
<feature type="region of interest" description="Disordered" evidence="4">
    <location>
        <begin position="229"/>
        <end position="257"/>
    </location>
</feature>
<evidence type="ECO:0000313" key="8">
    <source>
        <dbReference type="EMBL" id="JAV85085.1"/>
    </source>
</evidence>
<keyword evidence="2" id="KW-0677">Repeat</keyword>
<feature type="region of interest" description="Disordered" evidence="4">
    <location>
        <begin position="428"/>
        <end position="459"/>
    </location>
</feature>
<dbReference type="SMART" id="SM00320">
    <property type="entry name" value="WD40"/>
    <property type="match status" value="9"/>
</dbReference>
<reference evidence="8" key="1">
    <citation type="journal article" date="2016" name="Sci. Rep.">
        <title>Molecular characterization of firefly nuptial gifts: a multi-omics approach sheds light on postcopulatory sexual selection.</title>
        <authorList>
            <person name="Al-Wathiqui N."/>
            <person name="Fallon T.R."/>
            <person name="South A."/>
            <person name="Weng J.K."/>
            <person name="Lewis S.M."/>
        </authorList>
    </citation>
    <scope>NUCLEOTIDE SEQUENCE</scope>
</reference>
<proteinExistence type="predicted"/>
<dbReference type="InterPro" id="IPR056432">
    <property type="entry name" value="Beta-prop_GEMI5_1st"/>
</dbReference>
<dbReference type="SUPFAM" id="SSF50978">
    <property type="entry name" value="WD40 repeat-like"/>
    <property type="match status" value="2"/>
</dbReference>
<feature type="compositionally biased region" description="Low complexity" evidence="4">
    <location>
        <begin position="447"/>
        <end position="457"/>
    </location>
</feature>
<dbReference type="PROSITE" id="PS00678">
    <property type="entry name" value="WD_REPEATS_1"/>
    <property type="match status" value="1"/>
</dbReference>
<dbReference type="Pfam" id="PF23775">
    <property type="entry name" value="Beta-prop_RIG_2nd"/>
    <property type="match status" value="1"/>
</dbReference>
<dbReference type="GO" id="GO:0000387">
    <property type="term" value="P:spliceosomal snRNP assembly"/>
    <property type="evidence" value="ECO:0007669"/>
    <property type="project" value="TreeGrafter"/>
</dbReference>
<dbReference type="EMBL" id="GEZM01031052">
    <property type="protein sequence ID" value="JAV85085.1"/>
    <property type="molecule type" value="Transcribed_RNA"/>
</dbReference>
<feature type="compositionally biased region" description="Basic and acidic residues" evidence="4">
    <location>
        <begin position="231"/>
        <end position="240"/>
    </location>
</feature>
<name>A0A1Y1ML03_PHOPY</name>